<dbReference type="Pfam" id="PF12001">
    <property type="entry name" value="DUF3496"/>
    <property type="match status" value="1"/>
</dbReference>
<dbReference type="InterPro" id="IPR039497">
    <property type="entry name" value="CC144C-like_CC_dom"/>
</dbReference>
<reference evidence="7" key="1">
    <citation type="submission" date="2025-08" db="UniProtKB">
        <authorList>
            <consortium name="RefSeq"/>
        </authorList>
    </citation>
    <scope>IDENTIFICATION</scope>
</reference>
<evidence type="ECO:0000313" key="7">
    <source>
        <dbReference type="RefSeq" id="XP_072811207.1"/>
    </source>
</evidence>
<protein>
    <submittedName>
        <fullName evidence="7">Ankyrin repeat domain-containing protein 26-like</fullName>
    </submittedName>
</protein>
<feature type="domain" description="CCDC144C-like coiled-coil" evidence="5">
    <location>
        <begin position="6"/>
        <end position="91"/>
    </location>
</feature>
<dbReference type="GeneID" id="107035308"/>
<evidence type="ECO:0000256" key="3">
    <source>
        <dbReference type="SAM" id="MobiDB-lite"/>
    </source>
</evidence>
<proteinExistence type="predicted"/>
<feature type="domain" description="DUF3496" evidence="4">
    <location>
        <begin position="233"/>
        <end position="315"/>
    </location>
</feature>
<evidence type="ECO:0000313" key="6">
    <source>
        <dbReference type="Proteomes" id="UP001652581"/>
    </source>
</evidence>
<feature type="coiled-coil region" evidence="2">
    <location>
        <begin position="37"/>
        <end position="99"/>
    </location>
</feature>
<name>A0ABM5CRC8_VICPA</name>
<dbReference type="PANTHER" id="PTHR24147:SF53">
    <property type="entry name" value="ANKYRIN REPEAT DOMAIN 26"/>
    <property type="match status" value="1"/>
</dbReference>
<accession>A0ABM5CRC8</accession>
<dbReference type="PANTHER" id="PTHR24147">
    <property type="entry name" value="ANKYRIN REPEAT DOMAIN 36-RELATED"/>
    <property type="match status" value="1"/>
</dbReference>
<feature type="region of interest" description="Disordered" evidence="3">
    <location>
        <begin position="358"/>
        <end position="382"/>
    </location>
</feature>
<dbReference type="Proteomes" id="UP001652581">
    <property type="component" value="Chromosome 35"/>
</dbReference>
<keyword evidence="1 2" id="KW-0175">Coiled coil</keyword>
<dbReference type="InterPro" id="IPR021885">
    <property type="entry name" value="DUF3496"/>
</dbReference>
<dbReference type="Pfam" id="PF14915">
    <property type="entry name" value="CCDC144C"/>
    <property type="match status" value="1"/>
</dbReference>
<keyword evidence="6" id="KW-1185">Reference proteome</keyword>
<organism evidence="6 7">
    <name type="scientific">Vicugna pacos</name>
    <name type="common">Alpaca</name>
    <name type="synonym">Lama pacos</name>
    <dbReference type="NCBI Taxonomy" id="30538"/>
    <lineage>
        <taxon>Eukaryota</taxon>
        <taxon>Metazoa</taxon>
        <taxon>Chordata</taxon>
        <taxon>Craniata</taxon>
        <taxon>Vertebrata</taxon>
        <taxon>Euteleostomi</taxon>
        <taxon>Mammalia</taxon>
        <taxon>Eutheria</taxon>
        <taxon>Laurasiatheria</taxon>
        <taxon>Artiodactyla</taxon>
        <taxon>Tylopoda</taxon>
        <taxon>Camelidae</taxon>
        <taxon>Vicugna</taxon>
    </lineage>
</organism>
<evidence type="ECO:0000259" key="5">
    <source>
        <dbReference type="Pfam" id="PF14915"/>
    </source>
</evidence>
<dbReference type="InterPro" id="IPR050657">
    <property type="entry name" value="Ankyrin_repeat_domain"/>
</dbReference>
<evidence type="ECO:0000259" key="4">
    <source>
        <dbReference type="Pfam" id="PF12001"/>
    </source>
</evidence>
<feature type="coiled-coil region" evidence="2">
    <location>
        <begin position="124"/>
        <end position="158"/>
    </location>
</feature>
<dbReference type="RefSeq" id="XP_072811207.1">
    <property type="nucleotide sequence ID" value="XM_072955106.1"/>
</dbReference>
<evidence type="ECO:0000256" key="2">
    <source>
        <dbReference type="SAM" id="Coils"/>
    </source>
</evidence>
<feature type="compositionally biased region" description="Polar residues" evidence="3">
    <location>
        <begin position="368"/>
        <end position="382"/>
    </location>
</feature>
<gene>
    <name evidence="7" type="primary">LOC107035308</name>
</gene>
<sequence length="416" mass="48770">MSKAMRKQLLMLEEGNKKSINECKCVKDRMYQYETDRAEMQACVRRLQQELTDTRKKVSMLEASLEVTARHQTNAENKTQHLERKLHQIADQNADLTAKLESTTSALLHLNAETQLLLKELLSMKGIQKKCETLEEEKKKLEEEVVNLKRHLEVNTVERSQVEQYKQDVEERARRDVAEKLTELSQVMQCKRETEEREKQDVAGILKELSQFLQTQAAYEEKLLRAYKNASISQMKHKIKYLETELKSKTFQLDSVKKELEKYRQLHLEEPENRTSWASQVHSINERLVVMNTKLQMAEEYKGSVLKTVATRPAEKFNDSSERKWTLTRSTDFRIFSEPSTSTSDGLFRMHKMLENNAPREVKEATPKLQSESYRTSLGGSSKESRLIEDMLLKARKEYEEVLKKKYMLYDVTDEQ</sequence>
<evidence type="ECO:0000256" key="1">
    <source>
        <dbReference type="ARBA" id="ARBA00023054"/>
    </source>
</evidence>